<dbReference type="OrthoDB" id="5427833at2759"/>
<evidence type="ECO:0000313" key="4">
    <source>
        <dbReference type="Proteomes" id="UP000800039"/>
    </source>
</evidence>
<organism evidence="3 4">
    <name type="scientific">Cucurbitaria berberidis CBS 394.84</name>
    <dbReference type="NCBI Taxonomy" id="1168544"/>
    <lineage>
        <taxon>Eukaryota</taxon>
        <taxon>Fungi</taxon>
        <taxon>Dikarya</taxon>
        <taxon>Ascomycota</taxon>
        <taxon>Pezizomycotina</taxon>
        <taxon>Dothideomycetes</taxon>
        <taxon>Pleosporomycetidae</taxon>
        <taxon>Pleosporales</taxon>
        <taxon>Pleosporineae</taxon>
        <taxon>Cucurbitariaceae</taxon>
        <taxon>Cucurbitaria</taxon>
    </lineage>
</organism>
<protein>
    <recommendedName>
        <fullName evidence="5">Extracellular membrane protein CFEM domain-containing protein</fullName>
    </recommendedName>
</protein>
<feature type="region of interest" description="Disordered" evidence="1">
    <location>
        <begin position="127"/>
        <end position="221"/>
    </location>
</feature>
<dbReference type="GeneID" id="63849025"/>
<sequence>MQNPSLRAVIVGLVALAGTTSASVSLASFIPRIDNLPAQCASVYNSRIDGCTPDDFKPTATCSAVCVQGLAKITEAVIARCKDVDVGETSIIGVFQNGLGIQALCPGVTVTTISSIASSTRAAVPTSTRAVASTTLTTPTTSTASTTSTPSTSQTKDGQLSSTSSGGLLIDPSATGTFTTSTVNAPPTSAGQPGASSTGNSNAVKPSQVPNSQLSNTDSGGGSPFDVVATGLAGRLQVTDVCTATLLAIALLVVACA</sequence>
<feature type="chain" id="PRO_5040135433" description="Extracellular membrane protein CFEM domain-containing protein" evidence="2">
    <location>
        <begin position="23"/>
        <end position="257"/>
    </location>
</feature>
<accession>A0A9P4GN05</accession>
<name>A0A9P4GN05_9PLEO</name>
<feature type="compositionally biased region" description="Low complexity" evidence="1">
    <location>
        <begin position="127"/>
        <end position="169"/>
    </location>
</feature>
<keyword evidence="4" id="KW-1185">Reference proteome</keyword>
<dbReference type="RefSeq" id="XP_040791996.1">
    <property type="nucleotide sequence ID" value="XM_040931773.1"/>
</dbReference>
<dbReference type="Proteomes" id="UP000800039">
    <property type="component" value="Unassembled WGS sequence"/>
</dbReference>
<evidence type="ECO:0000313" key="3">
    <source>
        <dbReference type="EMBL" id="KAF1849433.1"/>
    </source>
</evidence>
<comment type="caution">
    <text evidence="3">The sequence shown here is derived from an EMBL/GenBank/DDBJ whole genome shotgun (WGS) entry which is preliminary data.</text>
</comment>
<evidence type="ECO:0008006" key="5">
    <source>
        <dbReference type="Google" id="ProtNLM"/>
    </source>
</evidence>
<dbReference type="EMBL" id="ML976615">
    <property type="protein sequence ID" value="KAF1849433.1"/>
    <property type="molecule type" value="Genomic_DNA"/>
</dbReference>
<evidence type="ECO:0000256" key="1">
    <source>
        <dbReference type="SAM" id="MobiDB-lite"/>
    </source>
</evidence>
<reference evidence="3" key="1">
    <citation type="submission" date="2020-01" db="EMBL/GenBank/DDBJ databases">
        <authorList>
            <consortium name="DOE Joint Genome Institute"/>
            <person name="Haridas S."/>
            <person name="Albert R."/>
            <person name="Binder M."/>
            <person name="Bloem J."/>
            <person name="Labutti K."/>
            <person name="Salamov A."/>
            <person name="Andreopoulos B."/>
            <person name="Baker S.E."/>
            <person name="Barry K."/>
            <person name="Bills G."/>
            <person name="Bluhm B.H."/>
            <person name="Cannon C."/>
            <person name="Castanera R."/>
            <person name="Culley D.E."/>
            <person name="Daum C."/>
            <person name="Ezra D."/>
            <person name="Gonzalez J.B."/>
            <person name="Henrissat B."/>
            <person name="Kuo A."/>
            <person name="Liang C."/>
            <person name="Lipzen A."/>
            <person name="Lutzoni F."/>
            <person name="Magnuson J."/>
            <person name="Mondo S."/>
            <person name="Nolan M."/>
            <person name="Ohm R."/>
            <person name="Pangilinan J."/>
            <person name="Park H.-J."/>
            <person name="Ramirez L."/>
            <person name="Alfaro M."/>
            <person name="Sun H."/>
            <person name="Tritt A."/>
            <person name="Yoshinaga Y."/>
            <person name="Zwiers L.-H."/>
            <person name="Turgeon B.G."/>
            <person name="Goodwin S.B."/>
            <person name="Spatafora J.W."/>
            <person name="Crous P.W."/>
            <person name="Grigoriev I.V."/>
        </authorList>
    </citation>
    <scope>NUCLEOTIDE SEQUENCE</scope>
    <source>
        <strain evidence="3">CBS 394.84</strain>
    </source>
</reference>
<keyword evidence="2" id="KW-0732">Signal</keyword>
<feature type="signal peptide" evidence="2">
    <location>
        <begin position="1"/>
        <end position="22"/>
    </location>
</feature>
<evidence type="ECO:0000256" key="2">
    <source>
        <dbReference type="SAM" id="SignalP"/>
    </source>
</evidence>
<feature type="compositionally biased region" description="Polar residues" evidence="1">
    <location>
        <begin position="174"/>
        <end position="218"/>
    </location>
</feature>
<gene>
    <name evidence="3" type="ORF">K460DRAFT_354282</name>
</gene>
<proteinExistence type="predicted"/>
<dbReference type="AlphaFoldDB" id="A0A9P4GN05"/>